<dbReference type="Proteomes" id="UP000521748">
    <property type="component" value="Unassembled WGS sequence"/>
</dbReference>
<comment type="caution">
    <text evidence="1">The sequence shown here is derived from an EMBL/GenBank/DDBJ whole genome shotgun (WGS) entry which is preliminary data.</text>
</comment>
<protein>
    <submittedName>
        <fullName evidence="1">Uncharacterized protein</fullName>
    </submittedName>
</protein>
<dbReference type="RefSeq" id="WP_179389882.1">
    <property type="nucleotide sequence ID" value="NZ_JACBYQ010000002.1"/>
</dbReference>
<name>A0A7Y9LV79_9MICC</name>
<reference evidence="1 2" key="1">
    <citation type="submission" date="2020-07" db="EMBL/GenBank/DDBJ databases">
        <title>Sequencing the genomes of 1000 actinobacteria strains.</title>
        <authorList>
            <person name="Klenk H.-P."/>
        </authorList>
    </citation>
    <scope>NUCLEOTIDE SEQUENCE [LARGE SCALE GENOMIC DNA]</scope>
    <source>
        <strain evidence="1 2">DSM 102047</strain>
    </source>
</reference>
<evidence type="ECO:0000313" key="2">
    <source>
        <dbReference type="Proteomes" id="UP000521748"/>
    </source>
</evidence>
<organism evidence="1 2">
    <name type="scientific">Psychromicrobium silvestre</name>
    <dbReference type="NCBI Taxonomy" id="1645614"/>
    <lineage>
        <taxon>Bacteria</taxon>
        <taxon>Bacillati</taxon>
        <taxon>Actinomycetota</taxon>
        <taxon>Actinomycetes</taxon>
        <taxon>Micrococcales</taxon>
        <taxon>Micrococcaceae</taxon>
        <taxon>Psychromicrobium</taxon>
    </lineage>
</organism>
<keyword evidence="2" id="KW-1185">Reference proteome</keyword>
<gene>
    <name evidence="1" type="ORF">FHU41_002444</name>
</gene>
<accession>A0A7Y9LV79</accession>
<proteinExistence type="predicted"/>
<sequence length="135" mass="15149">MGVLRDFFRLADAGMRQRERTDWRENLRQSADLAEQFSNTPEAYGVSEANPFKNLTLYASMIQGNGTVISLNQTSQAPDGTPIYTVELELRFPNQAPYRSNYRTMIALSALPGWQPGAMFPFRVSPDDPNALMLG</sequence>
<dbReference type="EMBL" id="JACBYQ010000002">
    <property type="protein sequence ID" value="NYE96194.1"/>
    <property type="molecule type" value="Genomic_DNA"/>
</dbReference>
<evidence type="ECO:0000313" key="1">
    <source>
        <dbReference type="EMBL" id="NYE96194.1"/>
    </source>
</evidence>
<dbReference type="AlphaFoldDB" id="A0A7Y9LV79"/>